<evidence type="ECO:0000313" key="3">
    <source>
        <dbReference type="Proteomes" id="UP000177135"/>
    </source>
</evidence>
<protein>
    <recommendedName>
        <fullName evidence="1">NTP pyrophosphohydrolase MazG-like domain-containing protein</fullName>
    </recommendedName>
</protein>
<dbReference type="AlphaFoldDB" id="A0A1F5MZJ8"/>
<dbReference type="SUPFAM" id="SSF101386">
    <property type="entry name" value="all-alpha NTP pyrophosphatases"/>
    <property type="match status" value="1"/>
</dbReference>
<gene>
    <name evidence="2" type="ORF">A2617_01705</name>
</gene>
<dbReference type="Proteomes" id="UP000177135">
    <property type="component" value="Unassembled WGS sequence"/>
</dbReference>
<dbReference type="Gene3D" id="1.10.287.1080">
    <property type="entry name" value="MazG-like"/>
    <property type="match status" value="1"/>
</dbReference>
<feature type="domain" description="NTP pyrophosphohydrolase MazG-like" evidence="1">
    <location>
        <begin position="21"/>
        <end position="95"/>
    </location>
</feature>
<dbReference type="InterPro" id="IPR013785">
    <property type="entry name" value="Aldolase_TIM"/>
</dbReference>
<comment type="caution">
    <text evidence="2">The sequence shown here is derived from an EMBL/GenBank/DDBJ whole genome shotgun (WGS) entry which is preliminary data.</text>
</comment>
<dbReference type="Pfam" id="PF03819">
    <property type="entry name" value="MazG"/>
    <property type="match status" value="1"/>
</dbReference>
<proteinExistence type="predicted"/>
<reference evidence="2 3" key="1">
    <citation type="journal article" date="2016" name="Nat. Commun.">
        <title>Thousands of microbial genomes shed light on interconnected biogeochemical processes in an aquifer system.</title>
        <authorList>
            <person name="Anantharaman K."/>
            <person name="Brown C.T."/>
            <person name="Hug L.A."/>
            <person name="Sharon I."/>
            <person name="Castelle C.J."/>
            <person name="Probst A.J."/>
            <person name="Thomas B.C."/>
            <person name="Singh A."/>
            <person name="Wilkins M.J."/>
            <person name="Karaoz U."/>
            <person name="Brodie E.L."/>
            <person name="Williams K.H."/>
            <person name="Hubbard S.S."/>
            <person name="Banfield J.F."/>
        </authorList>
    </citation>
    <scope>NUCLEOTIDE SEQUENCE [LARGE SCALE GENOMIC DNA]</scope>
</reference>
<dbReference type="EMBL" id="MFEC01000034">
    <property type="protein sequence ID" value="OGE70781.1"/>
    <property type="molecule type" value="Genomic_DNA"/>
</dbReference>
<sequence length="489" mass="56632">MLISLQKEVREVSKKLNLANTPELCCLDLSSEVGEIAKEVLELTDYGKRGHIYNPDLARELGDAFYSLISLANTCNIDLKKELRTSLAKYKVRETQRQTSRGKLKVKLKPIVLAKNFLCLNAVAGCRNNCVYCYKHGWDIRNKFIPEKFCEVSEILDNLKSHKYYHPNIPLAIHNSATDPFQTGVTGTTFEILDGLERMKLTNIVGLITKEYMTDQIITRLQEYKNIRPIIFVTFSCLPQKYERVVVEKRLLTMKNLSKSRLKKVLYYRPIIRGVNDSENCARKIVDLGEKYFHCIVRSPIKLDVNIIEYMAKQGIFIDPKHDIGLNIHDSCKKMLPESRNMVDAILAKAKIPYFKKTSCAISYLFNQPDYNCQWIRQKYYCSPSCPVSQKNICRKAIKRQPAREDIDKLHQHLGLQINYQIDKDHILLKSKQVFYSDVKYLRMALKFPVLIDANGETLTAEEYDSKYVNADRDEVRKLIKKMGIPNYS</sequence>
<name>A0A1F5MZJ8_9BACT</name>
<dbReference type="InterPro" id="IPR004518">
    <property type="entry name" value="MazG-like_dom"/>
</dbReference>
<evidence type="ECO:0000259" key="1">
    <source>
        <dbReference type="Pfam" id="PF03819"/>
    </source>
</evidence>
<dbReference type="Gene3D" id="3.20.20.70">
    <property type="entry name" value="Aldolase class I"/>
    <property type="match status" value="1"/>
</dbReference>
<accession>A0A1F5MZJ8</accession>
<evidence type="ECO:0000313" key="2">
    <source>
        <dbReference type="EMBL" id="OGE70781.1"/>
    </source>
</evidence>
<dbReference type="CDD" id="cd11523">
    <property type="entry name" value="NTP-PPase"/>
    <property type="match status" value="1"/>
</dbReference>
<organism evidence="2 3">
    <name type="scientific">Candidatus Daviesbacteria bacterium RIFOXYD1_FULL_41_10</name>
    <dbReference type="NCBI Taxonomy" id="1797801"/>
    <lineage>
        <taxon>Bacteria</taxon>
        <taxon>Candidatus Daviesiibacteriota</taxon>
    </lineage>
</organism>